<evidence type="ECO:0000256" key="2">
    <source>
        <dbReference type="ARBA" id="ARBA00018329"/>
    </source>
</evidence>
<dbReference type="RefSeq" id="WP_015452662.1">
    <property type="nucleotide sequence ID" value="NC_020549.1"/>
</dbReference>
<name>A0ABN4B120_LIBAS</name>
<keyword evidence="5" id="KW-0238">DNA-binding</keyword>
<proteinExistence type="inferred from homology"/>
<dbReference type="SUPFAM" id="SSF47729">
    <property type="entry name" value="IHF-like DNA-binding proteins"/>
    <property type="match status" value="1"/>
</dbReference>
<dbReference type="PANTHER" id="PTHR33175:SF2">
    <property type="entry name" value="INTEGRATION HOST FACTOR SUBUNIT ALPHA"/>
    <property type="match status" value="1"/>
</dbReference>
<evidence type="ECO:0000256" key="3">
    <source>
        <dbReference type="ARBA" id="ARBA00022845"/>
    </source>
</evidence>
<keyword evidence="7" id="KW-0233">DNA recombination</keyword>
<evidence type="ECO:0000256" key="7">
    <source>
        <dbReference type="ARBA" id="ARBA00023172"/>
    </source>
</evidence>
<evidence type="ECO:0000313" key="9">
    <source>
        <dbReference type="EMBL" id="AGH17065.1"/>
    </source>
</evidence>
<sequence length="114" mass="12862">MSKTITRSDLVKSISKEFGLSRKDSTRFVTTLFNEICDSAVRGEAIKISSFATFHVKQKGSRVGRNLQTNQEVKIDPRRVVVFKASSILKKRIMDDMRGRKCNKDDVTSPSGSY</sequence>
<keyword evidence="6" id="KW-0804">Transcription</keyword>
<dbReference type="Gene3D" id="4.10.520.10">
    <property type="entry name" value="IHF-like DNA-binding proteins"/>
    <property type="match status" value="1"/>
</dbReference>
<dbReference type="GeneID" id="93077055"/>
<organism evidence="9 10">
    <name type="scientific">Candidatus Liberibacter asiaticus str. gxpsy</name>
    <dbReference type="NCBI Taxonomy" id="1174529"/>
    <lineage>
        <taxon>Bacteria</taxon>
        <taxon>Pseudomonadati</taxon>
        <taxon>Pseudomonadota</taxon>
        <taxon>Alphaproteobacteria</taxon>
        <taxon>Hyphomicrobiales</taxon>
        <taxon>Rhizobiaceae</taxon>
        <taxon>Liberibacter</taxon>
    </lineage>
</organism>
<evidence type="ECO:0000256" key="4">
    <source>
        <dbReference type="ARBA" id="ARBA00023015"/>
    </source>
</evidence>
<keyword evidence="10" id="KW-1185">Reference proteome</keyword>
<protein>
    <recommendedName>
        <fullName evidence="2">Integration host factor subunit alpha</fullName>
    </recommendedName>
</protein>
<dbReference type="InterPro" id="IPR000119">
    <property type="entry name" value="Hist_DNA-bd"/>
</dbReference>
<evidence type="ECO:0000313" key="10">
    <source>
        <dbReference type="Proteomes" id="UP000011820"/>
    </source>
</evidence>
<keyword evidence="3" id="KW-0810">Translation regulation</keyword>
<comment type="similarity">
    <text evidence="1 8">Belongs to the bacterial histone-like protein family.</text>
</comment>
<gene>
    <name evidence="9" type="ORF">WSI_03475</name>
</gene>
<dbReference type="PRINTS" id="PR01727">
    <property type="entry name" value="DNABINDINGHU"/>
</dbReference>
<dbReference type="InterPro" id="IPR010992">
    <property type="entry name" value="IHF-like_DNA-bd_dom_sf"/>
</dbReference>
<keyword evidence="4" id="KW-0805">Transcription regulation</keyword>
<evidence type="ECO:0000256" key="6">
    <source>
        <dbReference type="ARBA" id="ARBA00023163"/>
    </source>
</evidence>
<evidence type="ECO:0000256" key="5">
    <source>
        <dbReference type="ARBA" id="ARBA00023125"/>
    </source>
</evidence>
<dbReference type="SMART" id="SM00411">
    <property type="entry name" value="BHL"/>
    <property type="match status" value="1"/>
</dbReference>
<evidence type="ECO:0000256" key="8">
    <source>
        <dbReference type="RuleBase" id="RU003939"/>
    </source>
</evidence>
<dbReference type="InterPro" id="IPR005684">
    <property type="entry name" value="IHF_alpha"/>
</dbReference>
<dbReference type="Pfam" id="PF00216">
    <property type="entry name" value="Bac_DNA_binding"/>
    <property type="match status" value="1"/>
</dbReference>
<dbReference type="EMBL" id="CP004005">
    <property type="protein sequence ID" value="AGH17065.1"/>
    <property type="molecule type" value="Genomic_DNA"/>
</dbReference>
<reference evidence="9 10" key="1">
    <citation type="journal article" date="2013" name="Genome Announc.">
        <title>Complete Genome Sequence of a Chinese Strain of 'Candidatus Liberibacter asiaticus'.</title>
        <authorList>
            <person name="Lin H."/>
            <person name="Han C.S."/>
            <person name="Liu B."/>
            <person name="Lou B."/>
            <person name="Bai X."/>
            <person name="Deng C."/>
            <person name="Civerolo E.L."/>
            <person name="Gupta G."/>
        </authorList>
    </citation>
    <scope>NUCLEOTIDE SEQUENCE [LARGE SCALE GENOMIC DNA]</scope>
    <source>
        <strain evidence="10">gxpsy</strain>
    </source>
</reference>
<evidence type="ECO:0000256" key="1">
    <source>
        <dbReference type="ARBA" id="ARBA00010529"/>
    </source>
</evidence>
<accession>A0ABN4B120</accession>
<dbReference type="Proteomes" id="UP000011820">
    <property type="component" value="Chromosome"/>
</dbReference>
<dbReference type="CDD" id="cd13835">
    <property type="entry name" value="IHF_A"/>
    <property type="match status" value="1"/>
</dbReference>
<dbReference type="PANTHER" id="PTHR33175">
    <property type="entry name" value="DNA-BINDING PROTEIN HU"/>
    <property type="match status" value="1"/>
</dbReference>